<keyword evidence="2" id="KW-1185">Reference proteome</keyword>
<evidence type="ECO:0000313" key="2">
    <source>
        <dbReference type="Proteomes" id="UP001601058"/>
    </source>
</evidence>
<dbReference type="PANTHER" id="PTHR40051:SF1">
    <property type="entry name" value="YOLD-LIKE FAMILY PROTEIN"/>
    <property type="match status" value="1"/>
</dbReference>
<dbReference type="InterPro" id="IPR014962">
    <property type="entry name" value="YolD"/>
</dbReference>
<accession>A0ABW6K2J7</accession>
<dbReference type="RefSeq" id="WP_389222765.1">
    <property type="nucleotide sequence ID" value="NZ_JBIACJ010000014.1"/>
</dbReference>
<comment type="caution">
    <text evidence="1">The sequence shown here is derived from an EMBL/GenBank/DDBJ whole genome shotgun (WGS) entry which is preliminary data.</text>
</comment>
<organism evidence="1 2">
    <name type="scientific">Cytobacillus mangrovibacter</name>
    <dbReference type="NCBI Taxonomy" id="3299024"/>
    <lineage>
        <taxon>Bacteria</taxon>
        <taxon>Bacillati</taxon>
        <taxon>Bacillota</taxon>
        <taxon>Bacilli</taxon>
        <taxon>Bacillales</taxon>
        <taxon>Bacillaceae</taxon>
        <taxon>Cytobacillus</taxon>
    </lineage>
</organism>
<dbReference type="Pfam" id="PF08863">
    <property type="entry name" value="YolD"/>
    <property type="match status" value="1"/>
</dbReference>
<reference evidence="1 2" key="1">
    <citation type="submission" date="2024-08" db="EMBL/GenBank/DDBJ databases">
        <title>Two novel Cytobacillus novel species.</title>
        <authorList>
            <person name="Liu G."/>
        </authorList>
    </citation>
    <scope>NUCLEOTIDE SEQUENCE [LARGE SCALE GENOMIC DNA]</scope>
    <source>
        <strain evidence="1 2">FJAT-53684</strain>
    </source>
</reference>
<evidence type="ECO:0000313" key="1">
    <source>
        <dbReference type="EMBL" id="MFE8698406.1"/>
    </source>
</evidence>
<dbReference type="Proteomes" id="UP001601058">
    <property type="component" value="Unassembled WGS sequence"/>
</dbReference>
<dbReference type="PANTHER" id="PTHR40051">
    <property type="entry name" value="IG HYPOTHETICAL 15966"/>
    <property type="match status" value="1"/>
</dbReference>
<proteinExistence type="predicted"/>
<sequence length="109" mass="12826">MIRDRGTQKWTAMMLPEHVQSLKDLLIDEKKVKRPEIDEQALEEFELLICEAIESNRSLEIKLFDRGFTKTIIGTVHFINHLKSQLIIQDKEGYFHHLPFASLINVHQE</sequence>
<dbReference type="EMBL" id="JBIACJ010000014">
    <property type="protein sequence ID" value="MFE8698406.1"/>
    <property type="molecule type" value="Genomic_DNA"/>
</dbReference>
<name>A0ABW6K2J7_9BACI</name>
<protein>
    <submittedName>
        <fullName evidence="1">YolD-like family protein</fullName>
    </submittedName>
</protein>
<gene>
    <name evidence="1" type="ORF">ACFYKT_19040</name>
</gene>